<evidence type="ECO:0000256" key="6">
    <source>
        <dbReference type="ARBA" id="ARBA00022777"/>
    </source>
</evidence>
<dbReference type="PANTHER" id="PTHR24421">
    <property type="entry name" value="NITRATE/NITRITE SENSOR PROTEIN NARX-RELATED"/>
    <property type="match status" value="1"/>
</dbReference>
<dbReference type="Pfam" id="PF02518">
    <property type="entry name" value="HATPase_c"/>
    <property type="match status" value="1"/>
</dbReference>
<feature type="transmembrane region" description="Helical" evidence="9">
    <location>
        <begin position="134"/>
        <end position="154"/>
    </location>
</feature>
<dbReference type="InterPro" id="IPR050482">
    <property type="entry name" value="Sensor_HK_TwoCompSys"/>
</dbReference>
<evidence type="ECO:0000256" key="7">
    <source>
        <dbReference type="ARBA" id="ARBA00022840"/>
    </source>
</evidence>
<keyword evidence="5" id="KW-0547">Nucleotide-binding</keyword>
<dbReference type="OrthoDB" id="227596at2"/>
<dbReference type="InterPro" id="IPR003594">
    <property type="entry name" value="HATPase_dom"/>
</dbReference>
<evidence type="ECO:0000256" key="3">
    <source>
        <dbReference type="ARBA" id="ARBA00022553"/>
    </source>
</evidence>
<dbReference type="PANTHER" id="PTHR24421:SF10">
    <property type="entry name" value="NITRATE_NITRITE SENSOR PROTEIN NARQ"/>
    <property type="match status" value="1"/>
</dbReference>
<evidence type="ECO:0000256" key="5">
    <source>
        <dbReference type="ARBA" id="ARBA00022741"/>
    </source>
</evidence>
<protein>
    <recommendedName>
        <fullName evidence="2">histidine kinase</fullName>
        <ecNumber evidence="2">2.7.13.3</ecNumber>
    </recommendedName>
</protein>
<dbReference type="Gene3D" id="1.20.5.1930">
    <property type="match status" value="1"/>
</dbReference>
<dbReference type="EMBL" id="QXTG01000002">
    <property type="protein sequence ID" value="RIX27755.1"/>
    <property type="molecule type" value="Genomic_DNA"/>
</dbReference>
<keyword evidence="4" id="KW-0808">Transferase</keyword>
<comment type="catalytic activity">
    <reaction evidence="1">
        <text>ATP + protein L-histidine = ADP + protein N-phospho-L-histidine.</text>
        <dbReference type="EC" id="2.7.13.3"/>
    </reaction>
</comment>
<proteinExistence type="predicted"/>
<feature type="transmembrane region" description="Helical" evidence="9">
    <location>
        <begin position="86"/>
        <end position="103"/>
    </location>
</feature>
<reference evidence="13" key="1">
    <citation type="submission" date="2018-09" db="EMBL/GenBank/DDBJ databases">
        <authorList>
            <person name="Kim I."/>
        </authorList>
    </citation>
    <scope>NUCLEOTIDE SEQUENCE [LARGE SCALE GENOMIC DNA]</scope>
    <source>
        <strain evidence="13">DD4a</strain>
    </source>
</reference>
<evidence type="ECO:0000259" key="10">
    <source>
        <dbReference type="Pfam" id="PF02518"/>
    </source>
</evidence>
<dbReference type="GO" id="GO:0046983">
    <property type="term" value="F:protein dimerization activity"/>
    <property type="evidence" value="ECO:0007669"/>
    <property type="project" value="InterPro"/>
</dbReference>
<sequence length="420" mass="43677">MAAVVAGVAPARTRSRLRRALRAVVSGARRVRLERALPTAALLVAVVLVLVETPLTAAASLPLPLAFVLVIVHAGALPLAVRAPNVAAPLSIAAALVLQWRTADGASMLWPWSPVLIVTQCLVLAAVAARTPLLVALLHWTVAVVLSASLAAWLRPATGDETSVDVAVFASISAALIVVAVLLAQWRHVRSQLLHEQRVAAEESERRVVAEERTRIARELHDVVAHGLSLITVQASTARYRRDVGDEAAEEFDRIAAQSRQALDEMRGLLRVLRGAEDGADHRPQPGLGDLAELVAQAAASGSDVVLDEPDGMWSTGVSGVTGLTAFRIVQEAVSNALRHAPGAQVRVTVRRRGGEIEAVVENTVPTEPVPVPGAQGHGLVGMAERAAGAGGSVESGPTASGGFVVRVVLPVQGAVGAGA</sequence>
<evidence type="ECO:0000256" key="1">
    <source>
        <dbReference type="ARBA" id="ARBA00000085"/>
    </source>
</evidence>
<dbReference type="CDD" id="cd16917">
    <property type="entry name" value="HATPase_UhpB-NarQ-NarX-like"/>
    <property type="match status" value="1"/>
</dbReference>
<dbReference type="EC" id="2.7.13.3" evidence="2"/>
<evidence type="ECO:0000259" key="11">
    <source>
        <dbReference type="Pfam" id="PF07730"/>
    </source>
</evidence>
<dbReference type="RefSeq" id="WP_119482064.1">
    <property type="nucleotide sequence ID" value="NZ_QXTG01000002.1"/>
</dbReference>
<accession>A0A3A1TYK7</accession>
<feature type="transmembrane region" description="Helical" evidence="9">
    <location>
        <begin position="109"/>
        <end position="127"/>
    </location>
</feature>
<dbReference type="GO" id="GO:0000155">
    <property type="term" value="F:phosphorelay sensor kinase activity"/>
    <property type="evidence" value="ECO:0007669"/>
    <property type="project" value="InterPro"/>
</dbReference>
<feature type="domain" description="Histidine kinase/HSP90-like ATPase" evidence="10">
    <location>
        <begin position="327"/>
        <end position="413"/>
    </location>
</feature>
<dbReference type="InterPro" id="IPR036890">
    <property type="entry name" value="HATPase_C_sf"/>
</dbReference>
<feature type="transmembrane region" description="Helical" evidence="9">
    <location>
        <begin position="36"/>
        <end position="55"/>
    </location>
</feature>
<name>A0A3A1TYK7_9MICO</name>
<dbReference type="GO" id="GO:0005524">
    <property type="term" value="F:ATP binding"/>
    <property type="evidence" value="ECO:0007669"/>
    <property type="project" value="UniProtKB-KW"/>
</dbReference>
<keyword evidence="9" id="KW-1133">Transmembrane helix</keyword>
<feature type="transmembrane region" description="Helical" evidence="9">
    <location>
        <begin position="166"/>
        <end position="184"/>
    </location>
</feature>
<comment type="caution">
    <text evidence="12">The sequence shown here is derived from an EMBL/GenBank/DDBJ whole genome shotgun (WGS) entry which is preliminary data.</text>
</comment>
<keyword evidence="13" id="KW-1185">Reference proteome</keyword>
<dbReference type="Pfam" id="PF07730">
    <property type="entry name" value="HisKA_3"/>
    <property type="match status" value="1"/>
</dbReference>
<keyword evidence="8" id="KW-0902">Two-component regulatory system</keyword>
<dbReference type="GO" id="GO:0016020">
    <property type="term" value="C:membrane"/>
    <property type="evidence" value="ECO:0007669"/>
    <property type="project" value="InterPro"/>
</dbReference>
<evidence type="ECO:0000256" key="4">
    <source>
        <dbReference type="ARBA" id="ARBA00022679"/>
    </source>
</evidence>
<gene>
    <name evidence="12" type="ORF">D1781_09420</name>
</gene>
<feature type="domain" description="Signal transduction histidine kinase subgroup 3 dimerisation and phosphoacceptor" evidence="11">
    <location>
        <begin position="212"/>
        <end position="276"/>
    </location>
</feature>
<keyword evidence="9" id="KW-0812">Transmembrane</keyword>
<evidence type="ECO:0000313" key="12">
    <source>
        <dbReference type="EMBL" id="RIX27755.1"/>
    </source>
</evidence>
<dbReference type="InterPro" id="IPR011712">
    <property type="entry name" value="Sig_transdc_His_kin_sub3_dim/P"/>
</dbReference>
<evidence type="ECO:0000313" key="13">
    <source>
        <dbReference type="Proteomes" id="UP000265742"/>
    </source>
</evidence>
<organism evidence="12 13">
    <name type="scientific">Amnibacterium setariae</name>
    <dbReference type="NCBI Taxonomy" id="2306585"/>
    <lineage>
        <taxon>Bacteria</taxon>
        <taxon>Bacillati</taxon>
        <taxon>Actinomycetota</taxon>
        <taxon>Actinomycetes</taxon>
        <taxon>Micrococcales</taxon>
        <taxon>Microbacteriaceae</taxon>
        <taxon>Amnibacterium</taxon>
    </lineage>
</organism>
<evidence type="ECO:0000256" key="9">
    <source>
        <dbReference type="SAM" id="Phobius"/>
    </source>
</evidence>
<dbReference type="Proteomes" id="UP000265742">
    <property type="component" value="Unassembled WGS sequence"/>
</dbReference>
<keyword evidence="7" id="KW-0067">ATP-binding</keyword>
<dbReference type="AlphaFoldDB" id="A0A3A1TYK7"/>
<keyword evidence="3" id="KW-0597">Phosphoprotein</keyword>
<dbReference type="SUPFAM" id="SSF55874">
    <property type="entry name" value="ATPase domain of HSP90 chaperone/DNA topoisomerase II/histidine kinase"/>
    <property type="match status" value="1"/>
</dbReference>
<keyword evidence="6 12" id="KW-0418">Kinase</keyword>
<keyword evidence="9" id="KW-0472">Membrane</keyword>
<evidence type="ECO:0000256" key="8">
    <source>
        <dbReference type="ARBA" id="ARBA00023012"/>
    </source>
</evidence>
<dbReference type="Gene3D" id="3.30.565.10">
    <property type="entry name" value="Histidine kinase-like ATPase, C-terminal domain"/>
    <property type="match status" value="1"/>
</dbReference>
<evidence type="ECO:0000256" key="2">
    <source>
        <dbReference type="ARBA" id="ARBA00012438"/>
    </source>
</evidence>